<keyword evidence="2" id="KW-1185">Reference proteome</keyword>
<dbReference type="EMBL" id="JBHLTL010000011">
    <property type="protein sequence ID" value="MFC0590486.1"/>
    <property type="molecule type" value="Genomic_DNA"/>
</dbReference>
<sequence>MPRVIAIEDSQYVGLDDCTAAIAAAGFDPRDEDSLVHAALWLRRLGNNHTFLGDLLIEELASRHRQDVLGSAYGPQVIMLAPPNGQFFIRANLWPSLDEHMVRASGGASFVYGLPHDHNFDFLTLGYFGPGYWSDYYEVDYTAITGWRGEPVPSLRFIERSRLELGKILHYRAHLDVHAQHPADSLSVSLNVMHTSGAQGWLDQYRYDVDRGELGAILTPGPTEAFLKVAIGLGSDEALDLGHRFALRHPSDRLRLNAWDALAARETDVAAKDALWREAEGCGSRLVEVEARTRRAELVG</sequence>
<accession>A0ABV6PKW1</accession>
<organism evidence="1 2">
    <name type="scientific">Novosphingobium aquiterrae</name>
    <dbReference type="NCBI Taxonomy" id="624388"/>
    <lineage>
        <taxon>Bacteria</taxon>
        <taxon>Pseudomonadati</taxon>
        <taxon>Pseudomonadota</taxon>
        <taxon>Alphaproteobacteria</taxon>
        <taxon>Sphingomonadales</taxon>
        <taxon>Sphingomonadaceae</taxon>
        <taxon>Novosphingobium</taxon>
    </lineage>
</organism>
<name>A0ABV6PKW1_9SPHN</name>
<reference evidence="1 2" key="1">
    <citation type="submission" date="2024-09" db="EMBL/GenBank/DDBJ databases">
        <authorList>
            <person name="Sun Q."/>
            <person name="Mori K."/>
        </authorList>
    </citation>
    <scope>NUCLEOTIDE SEQUENCE [LARGE SCALE GENOMIC DNA]</scope>
    <source>
        <strain evidence="1 2">NCAIM B.02537</strain>
    </source>
</reference>
<evidence type="ECO:0000313" key="2">
    <source>
        <dbReference type="Proteomes" id="UP001589943"/>
    </source>
</evidence>
<comment type="caution">
    <text evidence="1">The sequence shown here is derived from an EMBL/GenBank/DDBJ whole genome shotgun (WGS) entry which is preliminary data.</text>
</comment>
<dbReference type="RefSeq" id="WP_379481942.1">
    <property type="nucleotide sequence ID" value="NZ_JBHLTL010000011.1"/>
</dbReference>
<gene>
    <name evidence="1" type="ORF">ACFFF7_13835</name>
</gene>
<dbReference type="Proteomes" id="UP001589943">
    <property type="component" value="Unassembled WGS sequence"/>
</dbReference>
<evidence type="ECO:0000313" key="1">
    <source>
        <dbReference type="EMBL" id="MFC0590486.1"/>
    </source>
</evidence>
<proteinExistence type="predicted"/>
<protein>
    <submittedName>
        <fullName evidence="1">Transposase</fullName>
    </submittedName>
</protein>